<dbReference type="PANTHER" id="PTHR42831:SF1">
    <property type="entry name" value="FE-S PROTEIN MATURATION AUXILIARY FACTOR YITW"/>
    <property type="match status" value="1"/>
</dbReference>
<feature type="domain" description="MIP18 family-like" evidence="1">
    <location>
        <begin position="15"/>
        <end position="87"/>
    </location>
</feature>
<protein>
    <submittedName>
        <fullName evidence="3">Metal-sulfur cluster assembly factor</fullName>
    </submittedName>
    <submittedName>
        <fullName evidence="2">Putative metal-sulfur cluster biosynthetic enzyme</fullName>
    </submittedName>
</protein>
<organism evidence="2 4">
    <name type="scientific">Rubrobacter radiotolerans</name>
    <name type="common">Arthrobacter radiotolerans</name>
    <dbReference type="NCBI Taxonomy" id="42256"/>
    <lineage>
        <taxon>Bacteria</taxon>
        <taxon>Bacillati</taxon>
        <taxon>Actinomycetota</taxon>
        <taxon>Rubrobacteria</taxon>
        <taxon>Rubrobacterales</taxon>
        <taxon>Rubrobacteraceae</taxon>
        <taxon>Rubrobacter</taxon>
    </lineage>
</organism>
<evidence type="ECO:0000313" key="4">
    <source>
        <dbReference type="Proteomes" id="UP000025229"/>
    </source>
</evidence>
<evidence type="ECO:0000313" key="2">
    <source>
        <dbReference type="EMBL" id="AHY46952.1"/>
    </source>
</evidence>
<proteinExistence type="predicted"/>
<dbReference type="InterPro" id="IPR052339">
    <property type="entry name" value="Fe-S_Maturation_MIP18"/>
</dbReference>
<name>A0A023X3A5_RUBRA</name>
<dbReference type="PANTHER" id="PTHR42831">
    <property type="entry name" value="FE-S PROTEIN MATURATION AUXILIARY FACTOR YITW"/>
    <property type="match status" value="1"/>
</dbReference>
<evidence type="ECO:0000259" key="1">
    <source>
        <dbReference type="Pfam" id="PF01883"/>
    </source>
</evidence>
<dbReference type="InterPro" id="IPR002744">
    <property type="entry name" value="MIP18-like"/>
</dbReference>
<dbReference type="eggNOG" id="COG2151">
    <property type="taxonomic scope" value="Bacteria"/>
</dbReference>
<dbReference type="Proteomes" id="UP000025229">
    <property type="component" value="Chromosome"/>
</dbReference>
<dbReference type="KEGG" id="rrd:RradSPS_1669"/>
<dbReference type="STRING" id="42256.RradSPS_1669"/>
<dbReference type="Pfam" id="PF01883">
    <property type="entry name" value="FeS_assembly_P"/>
    <property type="match status" value="1"/>
</dbReference>
<dbReference type="EMBL" id="CP007514">
    <property type="protein sequence ID" value="AHY46952.1"/>
    <property type="molecule type" value="Genomic_DNA"/>
</dbReference>
<gene>
    <name evidence="2" type="ORF">RradSPS_1669</name>
    <name evidence="3" type="ORF">SIL72_10000</name>
</gene>
<dbReference type="RefSeq" id="WP_232226516.1">
    <property type="nucleotide sequence ID" value="NZ_CP007514.1"/>
</dbReference>
<keyword evidence="4" id="KW-1185">Reference proteome</keyword>
<sequence length="111" mass="12363">MTEAEKVTKKAVTAEEARDALRDVLDPEYPISLVDLGLIRGVKMVGEKAEIKLTYTCMGCPAMDMIQEDIEERLLQVDGISEVDIEVVWDTWSRKDITPLGKKQLKGVGVV</sequence>
<evidence type="ECO:0000313" key="3">
    <source>
        <dbReference type="EMBL" id="MDX5894357.1"/>
    </source>
</evidence>
<dbReference type="InterPro" id="IPR034904">
    <property type="entry name" value="FSCA_dom_sf"/>
</dbReference>
<dbReference type="Proteomes" id="UP001281130">
    <property type="component" value="Unassembled WGS sequence"/>
</dbReference>
<reference evidence="3" key="2">
    <citation type="submission" date="2023-11" db="EMBL/GenBank/DDBJ databases">
        <title>MicrobeMod: A computational toolkit for identifying prokaryotic methylation and restriction-modification with nanopore sequencing.</title>
        <authorList>
            <person name="Crits-Christoph A."/>
            <person name="Kang S.C."/>
            <person name="Lee H."/>
            <person name="Ostrov N."/>
        </authorList>
    </citation>
    <scope>NUCLEOTIDE SEQUENCE</scope>
    <source>
        <strain evidence="3">ATCC 51242</strain>
    </source>
</reference>
<dbReference type="Gene3D" id="3.30.300.130">
    <property type="entry name" value="Fe-S cluster assembly (FSCA)"/>
    <property type="match status" value="1"/>
</dbReference>
<reference evidence="2 4" key="1">
    <citation type="submission" date="2014-03" db="EMBL/GenBank/DDBJ databases">
        <title>Complete genome sequence of the Radio-Resistant Rubrobacter radiotolerans RSPS-4.</title>
        <authorList>
            <person name="Egas C.C."/>
            <person name="Barroso C.C."/>
            <person name="Froufe H.J.C."/>
            <person name="Pacheco J.J."/>
            <person name="Albuquerque L.L."/>
            <person name="da Costa M.M.S."/>
        </authorList>
    </citation>
    <scope>NUCLEOTIDE SEQUENCE [LARGE SCALE GENOMIC DNA]</scope>
    <source>
        <strain evidence="2 4">RSPS-4</strain>
    </source>
</reference>
<dbReference type="EMBL" id="JAWXXX010000001">
    <property type="protein sequence ID" value="MDX5894357.1"/>
    <property type="molecule type" value="Genomic_DNA"/>
</dbReference>
<dbReference type="HOGENOM" id="CLU_091588_2_2_11"/>
<dbReference type="AlphaFoldDB" id="A0A023X3A5"/>
<dbReference type="SUPFAM" id="SSF117916">
    <property type="entry name" value="Fe-S cluster assembly (FSCA) domain-like"/>
    <property type="match status" value="1"/>
</dbReference>
<accession>A0A023X3A5</accession>